<evidence type="ECO:0000256" key="3">
    <source>
        <dbReference type="ARBA" id="ARBA00022490"/>
    </source>
</evidence>
<proteinExistence type="predicted"/>
<organism evidence="6 7">
    <name type="scientific">Volvox africanus</name>
    <dbReference type="NCBI Taxonomy" id="51714"/>
    <lineage>
        <taxon>Eukaryota</taxon>
        <taxon>Viridiplantae</taxon>
        <taxon>Chlorophyta</taxon>
        <taxon>core chlorophytes</taxon>
        <taxon>Chlorophyceae</taxon>
        <taxon>CS clade</taxon>
        <taxon>Chlamydomonadales</taxon>
        <taxon>Volvocaceae</taxon>
        <taxon>Volvox</taxon>
    </lineage>
</organism>
<feature type="region of interest" description="Disordered" evidence="5">
    <location>
        <begin position="304"/>
        <end position="401"/>
    </location>
</feature>
<dbReference type="PANTHER" id="PTHR31250">
    <property type="entry name" value="IQ DOMAIN-CONTAINING PROTEIN IQM3"/>
    <property type="match status" value="1"/>
</dbReference>
<feature type="compositionally biased region" description="Low complexity" evidence="5">
    <location>
        <begin position="344"/>
        <end position="355"/>
    </location>
</feature>
<dbReference type="EMBL" id="BSDZ01000079">
    <property type="protein sequence ID" value="GLI68123.1"/>
    <property type="molecule type" value="Genomic_DNA"/>
</dbReference>
<feature type="region of interest" description="Disordered" evidence="5">
    <location>
        <begin position="621"/>
        <end position="681"/>
    </location>
</feature>
<feature type="region of interest" description="Disordered" evidence="5">
    <location>
        <begin position="890"/>
        <end position="913"/>
    </location>
</feature>
<keyword evidence="3" id="KW-0963">Cytoplasm</keyword>
<feature type="region of interest" description="Disordered" evidence="5">
    <location>
        <begin position="19"/>
        <end position="59"/>
    </location>
</feature>
<evidence type="ECO:0000256" key="2">
    <source>
        <dbReference type="ARBA" id="ARBA00004496"/>
    </source>
</evidence>
<feature type="region of interest" description="Disordered" evidence="5">
    <location>
        <begin position="431"/>
        <end position="470"/>
    </location>
</feature>
<accession>A0ABQ5SF93</accession>
<feature type="compositionally biased region" description="Basic residues" evidence="5">
    <location>
        <begin position="511"/>
        <end position="529"/>
    </location>
</feature>
<evidence type="ECO:0000313" key="6">
    <source>
        <dbReference type="EMBL" id="GLI68123.1"/>
    </source>
</evidence>
<evidence type="ECO:0000256" key="1">
    <source>
        <dbReference type="ARBA" id="ARBA00004123"/>
    </source>
</evidence>
<gene>
    <name evidence="6" type="ORF">VaNZ11_012463</name>
</gene>
<name>A0ABQ5SF93_9CHLO</name>
<keyword evidence="4" id="KW-0539">Nucleus</keyword>
<evidence type="ECO:0000256" key="5">
    <source>
        <dbReference type="SAM" id="MobiDB-lite"/>
    </source>
</evidence>
<feature type="compositionally biased region" description="Low complexity" evidence="5">
    <location>
        <begin position="736"/>
        <end position="745"/>
    </location>
</feature>
<sequence>MPQILSLVGKALGNILRSSGSNDSAGRYRNSVDSDGGFDGPKRCRGSAAGASPASEPCSRQRISYQNECLENLGASASQSADLFNAPEKDVGPGLATVGSSGCGLISAGRSSSTGDAGNAAVASATGTGCVCSDAGFPGSNSPPAATHFFRASRASLSDTTSSAAGEALRQASVTTCKHFSRENYNIYVRWVRASRGAMKIAGKLRSREAVCRNPSPTLLLRCEHWLEVTDEQHRYGSNLRVYFDFWVAEMEAAELTPPQSPALISPSPSYSQLVALAQQQQQLQQQQIANAITKAAAAAERISPSQSAHQYNNPRGQRAASAAQVEFHATTPHQSPVGPTLHQQQPVGQPEPQQHAAVASTGQCIGANQGMVPGPGPSRFSSDANAVPRGNSASERRSCDQLPRRVEEQALMPLQSFGSEVRVQHLSHRYPHHQHHYHQDHQQQQNTSALARDRCGTGADGAEGPGDGDRVLTGCSVLSCKSSHLWDEAERQQLKQQVGEGQQLQEGPRAHPHYHPHHHQHHYRRSHHHDLELYEREGSVHHGTDDGGADSLPVSLTVTRSHDGDDDARGCIEPLSPTDAADVTSTGGDDGGELVCCMASSCDPTPTLLQRRQQLQQQLRLQQQRRHSCGESDAQAARHSTAGQPRPSSDAIAIIPTQSVASTVAGPPTSPYLATGSPRRNVLCSPSRRFVLAAMIDMSLAEGQAPETPAPESGRHGLQQAQQAQGAGEPVTEGQIRQQQQQPQQEEDLGTATAAETRVSCGTEGGSGTPATPQQQQQPEGASLLPVTPALTSCGGSASVGGAAMGASGGCTAQRAAKLMSNRASVGTGTSFFRWLDYGPGSDVDLAHLGVSRAKLDTERVKYLTPNELLEYELDVDMETGLLRYKRSGKLLHTGPDGRGSLDEHRRPPTPPPPAVPLALLGEGAAAWWRSSSTSAIVEMPPMPQVAGIATIPPLPRKPAAVARQAFRRMIAMGTVLEGGSGDGCSGSSSYASGFEASRQPLLSGDDAIEAAAAAAVLAEADAHDKAQGFSISTPVAKAGFLPDLELRGHSASSLARLEPSGTECYSEKGNFEEAGAGGSSSSTGDSCGNSRPCSSAGVGRAAANAAAAAVMALSISAGGTGDGAGPGCRASLAAEAQKDDVETTNGITFAKSGDVSSAMVLGPLNGRMEQQPQVLHLPGVMTPPRPAMLARGDVVSTSAVAAVAGAFGSPNAVDCAAAGSMPKTPVATQAPGCGVMVGGGYHHDEKVAKWIYVVDPALRLFVHPKVRGRFHHSSFLRGGAVVAAGGLAARHGRLRLLTADSGHYWPREENFRWLCEHLVYVGADLSVCELRSKHMPVPAATGKELMQKMGVPPPWRLPFQTALSPSGHLSLEPASEAEAPPSPLTEHVRLQQLHATVADGETELGGAPLLSGY</sequence>
<evidence type="ECO:0000256" key="4">
    <source>
        <dbReference type="ARBA" id="ARBA00023242"/>
    </source>
</evidence>
<feature type="compositionally biased region" description="Polar residues" evidence="5">
    <location>
        <begin position="304"/>
        <end position="316"/>
    </location>
</feature>
<reference evidence="6 7" key="1">
    <citation type="journal article" date="2023" name="IScience">
        <title>Expanded male sex-determining region conserved during the evolution of homothallism in the green alga Volvox.</title>
        <authorList>
            <person name="Yamamoto K."/>
            <person name="Matsuzaki R."/>
            <person name="Mahakham W."/>
            <person name="Heman W."/>
            <person name="Sekimoto H."/>
            <person name="Kawachi M."/>
            <person name="Minakuchi Y."/>
            <person name="Toyoda A."/>
            <person name="Nozaki H."/>
        </authorList>
    </citation>
    <scope>NUCLEOTIDE SEQUENCE [LARGE SCALE GENOMIC DNA]</scope>
    <source>
        <strain evidence="6 7">NIES-4468</strain>
    </source>
</reference>
<comment type="subcellular location">
    <subcellularLocation>
        <location evidence="2">Cytoplasm</location>
    </subcellularLocation>
    <subcellularLocation>
        <location evidence="1">Nucleus</location>
    </subcellularLocation>
</comment>
<feature type="region of interest" description="Disordered" evidence="5">
    <location>
        <begin position="705"/>
        <end position="789"/>
    </location>
</feature>
<feature type="region of interest" description="Disordered" evidence="5">
    <location>
        <begin position="1060"/>
        <end position="1096"/>
    </location>
</feature>
<feature type="compositionally biased region" description="Low complexity" evidence="5">
    <location>
        <begin position="495"/>
        <end position="508"/>
    </location>
</feature>
<protein>
    <submittedName>
        <fullName evidence="6">Uncharacterized protein</fullName>
    </submittedName>
</protein>
<dbReference type="InterPro" id="IPR044159">
    <property type="entry name" value="IQM"/>
</dbReference>
<feature type="compositionally biased region" description="Low complexity" evidence="5">
    <location>
        <begin position="718"/>
        <end position="729"/>
    </location>
</feature>
<dbReference type="Proteomes" id="UP001165090">
    <property type="component" value="Unassembled WGS sequence"/>
</dbReference>
<comment type="caution">
    <text evidence="6">The sequence shown here is derived from an EMBL/GenBank/DDBJ whole genome shotgun (WGS) entry which is preliminary data.</text>
</comment>
<feature type="compositionally biased region" description="Low complexity" evidence="5">
    <location>
        <begin position="46"/>
        <end position="58"/>
    </location>
</feature>
<keyword evidence="7" id="KW-1185">Reference proteome</keyword>
<evidence type="ECO:0000313" key="7">
    <source>
        <dbReference type="Proteomes" id="UP001165090"/>
    </source>
</evidence>
<dbReference type="PANTHER" id="PTHR31250:SF27">
    <property type="entry name" value="IQ DOMAIN-CONTAINING PROTEIN IQM5"/>
    <property type="match status" value="1"/>
</dbReference>
<feature type="compositionally biased region" description="Low complexity" evidence="5">
    <location>
        <begin position="1081"/>
        <end position="1096"/>
    </location>
</feature>
<feature type="region of interest" description="Disordered" evidence="5">
    <location>
        <begin position="494"/>
        <end position="529"/>
    </location>
</feature>